<dbReference type="PANTHER" id="PTHR12631:SF10">
    <property type="entry name" value="BETA-XYLOSIDASE-LIKE PROTEIN-RELATED"/>
    <property type="match status" value="1"/>
</dbReference>
<feature type="domain" description="Glycoside hydrolase family 5" evidence="4">
    <location>
        <begin position="32"/>
        <end position="303"/>
    </location>
</feature>
<sequence length="433" mass="48732">MTFMKLPPFSLKFILGTLLATLPLKIGYAFEIGINTHLRWYPEEQDHYLNLISNYGFNSFRDDYLWGLVEQQKGTYQPVDKLIRVDKSLLVANKNYGMNPIAVLAYGNDLYDKSGYASNDESIAAYANYAYWTAKRFKGKVKYYEIWNEWSVGTGTHNKSPAPPPAQVYYKLIKQASIAIKRADPGAIVLAGSFDPLGNDGLKWSDDLIKLGMLNYIDGISIHPYSFKSSDKSLTTPEGNIEKIDGYQEELKRLVGKEVPIYITEIGVPTNAGKFGYSEDYVAQYVVKYTLLAKARGYIKGVWWYDLSDDGDNNQNIEHRFGLLRKNGSKKPSMESYEKIADLIKNYSVKNYNVTTDGKVNLIFSNGKKEARVSWKKNDTQEGRNSTTGRIMSLMTSSKPSSQKITALVIEDPTQKSQPAVSADTPVITFGSE</sequence>
<dbReference type="InterPro" id="IPR051923">
    <property type="entry name" value="Glycosyl_Hydrolase_39"/>
</dbReference>
<gene>
    <name evidence="5" type="ORF">SAMN02927935_00437</name>
</gene>
<dbReference type="Pfam" id="PF00150">
    <property type="entry name" value="Cellulase"/>
    <property type="match status" value="1"/>
</dbReference>
<name>A0A1G5BJX5_9GAMM</name>
<organism evidence="5 6">
    <name type="scientific">Serratia nematodiphila</name>
    <dbReference type="NCBI Taxonomy" id="458197"/>
    <lineage>
        <taxon>Bacteria</taxon>
        <taxon>Pseudomonadati</taxon>
        <taxon>Pseudomonadota</taxon>
        <taxon>Gammaproteobacteria</taxon>
        <taxon>Enterobacterales</taxon>
        <taxon>Yersiniaceae</taxon>
        <taxon>Serratia</taxon>
    </lineage>
</organism>
<evidence type="ECO:0000313" key="6">
    <source>
        <dbReference type="Proteomes" id="UP000183031"/>
    </source>
</evidence>
<keyword evidence="1 3" id="KW-0378">Hydrolase</keyword>
<dbReference type="EMBL" id="FMUT01000002">
    <property type="protein sequence ID" value="SCX90394.1"/>
    <property type="molecule type" value="Genomic_DNA"/>
</dbReference>
<dbReference type="Gene3D" id="3.20.20.80">
    <property type="entry name" value="Glycosidases"/>
    <property type="match status" value="1"/>
</dbReference>
<evidence type="ECO:0000259" key="4">
    <source>
        <dbReference type="Pfam" id="PF00150"/>
    </source>
</evidence>
<keyword evidence="2 3" id="KW-0326">Glycosidase</keyword>
<evidence type="ECO:0000313" key="5">
    <source>
        <dbReference type="EMBL" id="SCX90394.1"/>
    </source>
</evidence>
<keyword evidence="6" id="KW-1185">Reference proteome</keyword>
<proteinExistence type="inferred from homology"/>
<evidence type="ECO:0000256" key="1">
    <source>
        <dbReference type="ARBA" id="ARBA00022801"/>
    </source>
</evidence>
<dbReference type="PANTHER" id="PTHR12631">
    <property type="entry name" value="ALPHA-L-IDURONIDASE"/>
    <property type="match status" value="1"/>
</dbReference>
<evidence type="ECO:0000256" key="3">
    <source>
        <dbReference type="RuleBase" id="RU361153"/>
    </source>
</evidence>
<accession>A0A1G5BJX5</accession>
<dbReference type="InterPro" id="IPR001547">
    <property type="entry name" value="Glyco_hydro_5"/>
</dbReference>
<reference evidence="5 6" key="1">
    <citation type="submission" date="2016-10" db="EMBL/GenBank/DDBJ databases">
        <authorList>
            <person name="Varghese N."/>
            <person name="Submissions S."/>
        </authorList>
    </citation>
    <scope>NUCLEOTIDE SEQUENCE [LARGE SCALE GENOMIC DNA]</scope>
    <source>
        <strain evidence="5 6">CGMCC 1.6853</strain>
    </source>
</reference>
<evidence type="ECO:0000256" key="2">
    <source>
        <dbReference type="ARBA" id="ARBA00023295"/>
    </source>
</evidence>
<dbReference type="SUPFAM" id="SSF51445">
    <property type="entry name" value="(Trans)glycosidases"/>
    <property type="match status" value="1"/>
</dbReference>
<dbReference type="Proteomes" id="UP000183031">
    <property type="component" value="Unassembled WGS sequence"/>
</dbReference>
<protein>
    <recommendedName>
        <fullName evidence="4">Glycoside hydrolase family 5 domain-containing protein</fullName>
    </recommendedName>
</protein>
<dbReference type="InterPro" id="IPR017853">
    <property type="entry name" value="GH"/>
</dbReference>
<comment type="similarity">
    <text evidence="3">Belongs to the glycosyl hydrolase 5 (cellulase A) family.</text>
</comment>
<comment type="caution">
    <text evidence="5">The sequence shown here is derived from an EMBL/GenBank/DDBJ whole genome shotgun (WGS) entry which is preliminary data.</text>
</comment>
<dbReference type="RefSeq" id="WP_050501268.1">
    <property type="nucleotide sequence ID" value="NZ_CBCSIN010000001.1"/>
</dbReference>